<evidence type="ECO:0000313" key="2">
    <source>
        <dbReference type="Proteomes" id="UP001515500"/>
    </source>
</evidence>
<dbReference type="Gene3D" id="3.60.10.10">
    <property type="entry name" value="Endonuclease/exonuclease/phosphatase"/>
    <property type="match status" value="1"/>
</dbReference>
<dbReference type="PANTHER" id="PTHR12121:SF82">
    <property type="entry name" value="CARBON CATABOLITE REPRESSOR PROTEIN 4 HOMOLOG 3"/>
    <property type="match status" value="1"/>
</dbReference>
<dbReference type="PANTHER" id="PTHR12121">
    <property type="entry name" value="CARBON CATABOLITE REPRESSOR PROTEIN 4"/>
    <property type="match status" value="1"/>
</dbReference>
<protein>
    <submittedName>
        <fullName evidence="3">Carbon catabolite repressor protein 4 homolog 3-like</fullName>
    </submittedName>
</protein>
<name>A0AB40D052_DIOCR</name>
<feature type="domain" description="Endonuclease/exonuclease/phosphatase" evidence="1">
    <location>
        <begin position="89"/>
        <end position="263"/>
    </location>
</feature>
<dbReference type="InterPro" id="IPR050410">
    <property type="entry name" value="CCR4/nocturin_mRNA_transcr"/>
</dbReference>
<evidence type="ECO:0000259" key="1">
    <source>
        <dbReference type="Pfam" id="PF03372"/>
    </source>
</evidence>
<sequence>MACDSSLFGCNRALLVTASAPRLSKRRASSGQALAGLCSRPSLPRDCRWYNPLGMRKKWFRPSEPIRHWVEAEGCASLLDSNGVGIMVVSYNILGDHNAWNHRDLYCKVSFDLLKWESRKSLICNEICKWNADLVCLQEVDRFYDILSVMKREGYAGKYKRRTGGTRDGCAVLWKEERFQLMEAENIEFADFGLRDNVAQLFVFEMCEADSRRIVIGNIHVLFNPKRGDVKLGQVRMLLEKAYDLSEKWGNIPILVMGDFNCHLDVTC</sequence>
<proteinExistence type="predicted"/>
<evidence type="ECO:0000313" key="3">
    <source>
        <dbReference type="RefSeq" id="XP_039145540.1"/>
    </source>
</evidence>
<keyword evidence="2" id="KW-1185">Reference proteome</keyword>
<reference evidence="3" key="1">
    <citation type="submission" date="2025-08" db="UniProtKB">
        <authorList>
            <consortium name="RefSeq"/>
        </authorList>
    </citation>
    <scope>IDENTIFICATION</scope>
</reference>
<dbReference type="SUPFAM" id="SSF56219">
    <property type="entry name" value="DNase I-like"/>
    <property type="match status" value="1"/>
</dbReference>
<dbReference type="InterPro" id="IPR036691">
    <property type="entry name" value="Endo/exonu/phosph_ase_sf"/>
</dbReference>
<dbReference type="GeneID" id="120282755"/>
<dbReference type="GO" id="GO:0000175">
    <property type="term" value="F:3'-5'-RNA exonuclease activity"/>
    <property type="evidence" value="ECO:0007669"/>
    <property type="project" value="TreeGrafter"/>
</dbReference>
<organism evidence="2 3">
    <name type="scientific">Dioscorea cayennensis subsp. rotundata</name>
    <name type="common">White Guinea yam</name>
    <name type="synonym">Dioscorea rotundata</name>
    <dbReference type="NCBI Taxonomy" id="55577"/>
    <lineage>
        <taxon>Eukaryota</taxon>
        <taxon>Viridiplantae</taxon>
        <taxon>Streptophyta</taxon>
        <taxon>Embryophyta</taxon>
        <taxon>Tracheophyta</taxon>
        <taxon>Spermatophyta</taxon>
        <taxon>Magnoliopsida</taxon>
        <taxon>Liliopsida</taxon>
        <taxon>Dioscoreales</taxon>
        <taxon>Dioscoreaceae</taxon>
        <taxon>Dioscorea</taxon>
    </lineage>
</organism>
<dbReference type="RefSeq" id="XP_039145540.1">
    <property type="nucleotide sequence ID" value="XM_039289606.1"/>
</dbReference>
<dbReference type="AlphaFoldDB" id="A0AB40D052"/>
<dbReference type="Proteomes" id="UP001515500">
    <property type="component" value="Chromosome 18"/>
</dbReference>
<dbReference type="Pfam" id="PF03372">
    <property type="entry name" value="Exo_endo_phos"/>
    <property type="match status" value="1"/>
</dbReference>
<dbReference type="InterPro" id="IPR005135">
    <property type="entry name" value="Endo/exonuclease/phosphatase"/>
</dbReference>
<accession>A0AB40D052</accession>
<gene>
    <name evidence="3" type="primary">LOC120282755</name>
</gene>